<evidence type="ECO:0000256" key="2">
    <source>
        <dbReference type="SAM" id="Phobius"/>
    </source>
</evidence>
<dbReference type="PANTHER" id="PTHR34575:SF1">
    <property type="entry name" value="PROTEIN PAM68, CHLOROPLASTIC"/>
    <property type="match status" value="1"/>
</dbReference>
<feature type="region of interest" description="Disordered" evidence="1">
    <location>
        <begin position="105"/>
        <end position="143"/>
    </location>
</feature>
<dbReference type="Proteomes" id="UP000515121">
    <property type="component" value="Unplaced"/>
</dbReference>
<dbReference type="GeneID" id="111314877"/>
<dbReference type="Pfam" id="PF11947">
    <property type="entry name" value="DUF3464"/>
    <property type="match status" value="1"/>
</dbReference>
<name>A0A6P6B4Y3_DURZI</name>
<reference evidence="4" key="1">
    <citation type="submission" date="2025-08" db="UniProtKB">
        <authorList>
            <consortium name="RefSeq"/>
        </authorList>
    </citation>
    <scope>IDENTIFICATION</scope>
    <source>
        <tissue evidence="4">Fruit stalk</tissue>
    </source>
</reference>
<dbReference type="PANTHER" id="PTHR34575">
    <property type="entry name" value="PROTEIN PAM68, CHLOROPLASTIC"/>
    <property type="match status" value="1"/>
</dbReference>
<evidence type="ECO:0000256" key="1">
    <source>
        <dbReference type="SAM" id="MobiDB-lite"/>
    </source>
</evidence>
<sequence length="251" mass="28196">MAAVALSSLSCPYKIDHGNEKSTLVCKVRTFSITSQLERHVLINECLRAGNTMEFSSFMGMPASKPPSLVSSSIKICQFPVIPTKHTQNQIRSLEFAPLYAAALNSPRGFGPPPKKNKKTKKSKSGNDKDEEEEDDDDDKEFDREAGIIPEVVTNRMISRMGFSVGIPLFMGLLFFPFFYYLKVVLKIDVPTWVPFIVSFFFFGTALLGVSYGIVSSSWDPLREGSLMGWNEAQKNWPVFWQSIWGGSRKK</sequence>
<keyword evidence="2" id="KW-0812">Transmembrane</keyword>
<evidence type="ECO:0000313" key="4">
    <source>
        <dbReference type="RefSeq" id="XP_022772228.1"/>
    </source>
</evidence>
<organism evidence="3 4">
    <name type="scientific">Durio zibethinus</name>
    <name type="common">Durian</name>
    <dbReference type="NCBI Taxonomy" id="66656"/>
    <lineage>
        <taxon>Eukaryota</taxon>
        <taxon>Viridiplantae</taxon>
        <taxon>Streptophyta</taxon>
        <taxon>Embryophyta</taxon>
        <taxon>Tracheophyta</taxon>
        <taxon>Spermatophyta</taxon>
        <taxon>Magnoliopsida</taxon>
        <taxon>eudicotyledons</taxon>
        <taxon>Gunneridae</taxon>
        <taxon>Pentapetalae</taxon>
        <taxon>rosids</taxon>
        <taxon>malvids</taxon>
        <taxon>Malvales</taxon>
        <taxon>Malvaceae</taxon>
        <taxon>Helicteroideae</taxon>
        <taxon>Durio</taxon>
    </lineage>
</organism>
<gene>
    <name evidence="4" type="primary">LOC111314877</name>
</gene>
<feature type="compositionally biased region" description="Acidic residues" evidence="1">
    <location>
        <begin position="129"/>
        <end position="140"/>
    </location>
</feature>
<dbReference type="AlphaFoldDB" id="A0A6P6B4Y3"/>
<proteinExistence type="predicted"/>
<dbReference type="InterPro" id="IPR021855">
    <property type="entry name" value="PAM68-like"/>
</dbReference>
<feature type="transmembrane region" description="Helical" evidence="2">
    <location>
        <begin position="193"/>
        <end position="215"/>
    </location>
</feature>
<dbReference type="KEGG" id="dzi:111314877"/>
<dbReference type="OrthoDB" id="5862at2759"/>
<evidence type="ECO:0000313" key="3">
    <source>
        <dbReference type="Proteomes" id="UP000515121"/>
    </source>
</evidence>
<dbReference type="RefSeq" id="XP_022772228.1">
    <property type="nucleotide sequence ID" value="XM_022916493.1"/>
</dbReference>
<feature type="transmembrane region" description="Helical" evidence="2">
    <location>
        <begin position="161"/>
        <end position="181"/>
    </location>
</feature>
<feature type="compositionally biased region" description="Basic residues" evidence="1">
    <location>
        <begin position="115"/>
        <end position="124"/>
    </location>
</feature>
<keyword evidence="3" id="KW-1185">Reference proteome</keyword>
<keyword evidence="2" id="KW-1133">Transmembrane helix</keyword>
<keyword evidence="2" id="KW-0472">Membrane</keyword>
<protein>
    <submittedName>
        <fullName evidence="4">Protein PAM68, chloroplastic</fullName>
    </submittedName>
</protein>
<accession>A0A6P6B4Y3</accession>